<name>A0A8S9JZL7_BRACR</name>
<comment type="caution">
    <text evidence="2">The sequence shown here is derived from an EMBL/GenBank/DDBJ whole genome shotgun (WGS) entry which is preliminary data.</text>
</comment>
<evidence type="ECO:0000313" key="2">
    <source>
        <dbReference type="EMBL" id="KAF2586626.1"/>
    </source>
</evidence>
<feature type="region of interest" description="Disordered" evidence="1">
    <location>
        <begin position="1"/>
        <end position="55"/>
    </location>
</feature>
<sequence length="143" mass="15259">MKMKKKKPKKSPPLEDVSEVESDETVLPTFDAVAQLPVSQSDTNSQSEVSPPGTIVIAEQSADPALACNEDLFSQHESSSNGLPPSPSATPPVESEIAEDFISSGTLTIVANADAHVNHLSSQQANVNDLTSVKDQEEVHPRR</sequence>
<feature type="region of interest" description="Disordered" evidence="1">
    <location>
        <begin position="67"/>
        <end position="94"/>
    </location>
</feature>
<reference evidence="2" key="1">
    <citation type="submission" date="2019-12" db="EMBL/GenBank/DDBJ databases">
        <title>Genome sequencing and annotation of Brassica cretica.</title>
        <authorList>
            <person name="Studholme D.J."/>
            <person name="Sarris P.F."/>
        </authorList>
    </citation>
    <scope>NUCLEOTIDE SEQUENCE</scope>
    <source>
        <strain evidence="2">PFS-102/07</strain>
        <tissue evidence="2">Leaf</tissue>
    </source>
</reference>
<evidence type="ECO:0000256" key="1">
    <source>
        <dbReference type="SAM" id="MobiDB-lite"/>
    </source>
</evidence>
<feature type="compositionally biased region" description="Basic and acidic residues" evidence="1">
    <location>
        <begin position="132"/>
        <end position="143"/>
    </location>
</feature>
<accession>A0A8S9JZL7</accession>
<feature type="region of interest" description="Disordered" evidence="1">
    <location>
        <begin position="121"/>
        <end position="143"/>
    </location>
</feature>
<gene>
    <name evidence="2" type="ORF">F2Q70_00034383</name>
</gene>
<feature type="compositionally biased region" description="Polar residues" evidence="1">
    <location>
        <begin position="37"/>
        <end position="49"/>
    </location>
</feature>
<dbReference type="AlphaFoldDB" id="A0A8S9JZL7"/>
<organism evidence="2">
    <name type="scientific">Brassica cretica</name>
    <name type="common">Mustard</name>
    <dbReference type="NCBI Taxonomy" id="69181"/>
    <lineage>
        <taxon>Eukaryota</taxon>
        <taxon>Viridiplantae</taxon>
        <taxon>Streptophyta</taxon>
        <taxon>Embryophyta</taxon>
        <taxon>Tracheophyta</taxon>
        <taxon>Spermatophyta</taxon>
        <taxon>Magnoliopsida</taxon>
        <taxon>eudicotyledons</taxon>
        <taxon>Gunneridae</taxon>
        <taxon>Pentapetalae</taxon>
        <taxon>rosids</taxon>
        <taxon>malvids</taxon>
        <taxon>Brassicales</taxon>
        <taxon>Brassicaceae</taxon>
        <taxon>Brassiceae</taxon>
        <taxon>Brassica</taxon>
    </lineage>
</organism>
<feature type="compositionally biased region" description="Basic residues" evidence="1">
    <location>
        <begin position="1"/>
        <end position="10"/>
    </location>
</feature>
<dbReference type="EMBL" id="QGKY02000246">
    <property type="protein sequence ID" value="KAF2586626.1"/>
    <property type="molecule type" value="Genomic_DNA"/>
</dbReference>
<protein>
    <submittedName>
        <fullName evidence="2">Uncharacterized protein</fullName>
    </submittedName>
</protein>
<proteinExistence type="predicted"/>
<feature type="compositionally biased region" description="Polar residues" evidence="1">
    <location>
        <begin position="121"/>
        <end position="131"/>
    </location>
</feature>